<dbReference type="AlphaFoldDB" id="A0A699KU02"/>
<sequence length="216" mass="23301">MGWVVRSDAVLRSCDAVLVSALEATCFGLCDEVSGYKLFKERIEEMHEAHIKALSDCVAGGAIGCAIEKGMHDRLATGIDHGQAGSTTETLEGSQLQPSLEQLMVPIYRLEDQVVIGDTFLSFSLEVAHNRIQRLRGDPTAFCLSLTDTMVPLFEPLFVRSLTCEVRTSGVPAITTTIFSQAGTILSTPSSNVPPSPRIVSEQEKLNVAPEHAPVS</sequence>
<organism evidence="2">
    <name type="scientific">Tanacetum cinerariifolium</name>
    <name type="common">Dalmatian daisy</name>
    <name type="synonym">Chrysanthemum cinerariifolium</name>
    <dbReference type="NCBI Taxonomy" id="118510"/>
    <lineage>
        <taxon>Eukaryota</taxon>
        <taxon>Viridiplantae</taxon>
        <taxon>Streptophyta</taxon>
        <taxon>Embryophyta</taxon>
        <taxon>Tracheophyta</taxon>
        <taxon>Spermatophyta</taxon>
        <taxon>Magnoliopsida</taxon>
        <taxon>eudicotyledons</taxon>
        <taxon>Gunneridae</taxon>
        <taxon>Pentapetalae</taxon>
        <taxon>asterids</taxon>
        <taxon>campanulids</taxon>
        <taxon>Asterales</taxon>
        <taxon>Asteraceae</taxon>
        <taxon>Asteroideae</taxon>
        <taxon>Anthemideae</taxon>
        <taxon>Anthemidinae</taxon>
        <taxon>Tanacetum</taxon>
    </lineage>
</organism>
<comment type="caution">
    <text evidence="2">The sequence shown here is derived from an EMBL/GenBank/DDBJ whole genome shotgun (WGS) entry which is preliminary data.</text>
</comment>
<evidence type="ECO:0000256" key="1">
    <source>
        <dbReference type="SAM" id="MobiDB-lite"/>
    </source>
</evidence>
<accession>A0A699KU02</accession>
<proteinExistence type="predicted"/>
<gene>
    <name evidence="2" type="ORF">Tci_678370</name>
</gene>
<name>A0A699KU02_TANCI</name>
<feature type="region of interest" description="Disordered" evidence="1">
    <location>
        <begin position="188"/>
        <end position="216"/>
    </location>
</feature>
<evidence type="ECO:0000313" key="2">
    <source>
        <dbReference type="EMBL" id="GFB06399.1"/>
    </source>
</evidence>
<reference evidence="2" key="1">
    <citation type="journal article" date="2019" name="Sci. Rep.">
        <title>Draft genome of Tanacetum cinerariifolium, the natural source of mosquito coil.</title>
        <authorList>
            <person name="Yamashiro T."/>
            <person name="Shiraishi A."/>
            <person name="Satake H."/>
            <person name="Nakayama K."/>
        </authorList>
    </citation>
    <scope>NUCLEOTIDE SEQUENCE</scope>
</reference>
<protein>
    <submittedName>
        <fullName evidence="2">Uncharacterized protein</fullName>
    </submittedName>
</protein>
<dbReference type="EMBL" id="BKCJ010544296">
    <property type="protein sequence ID" value="GFB06399.1"/>
    <property type="molecule type" value="Genomic_DNA"/>
</dbReference>